<keyword evidence="1" id="KW-1133">Transmembrane helix</keyword>
<dbReference type="InterPro" id="IPR014550">
    <property type="entry name" value="UCP028704_OpgC"/>
</dbReference>
<dbReference type="RefSeq" id="WP_125405745.1">
    <property type="nucleotide sequence ID" value="NZ_JBEHHI010000001.1"/>
</dbReference>
<keyword evidence="3" id="KW-1185">Reference proteome</keyword>
<organism evidence="2 3">
    <name type="scientific">Rhodovulum iodosum</name>
    <dbReference type="NCBI Taxonomy" id="68291"/>
    <lineage>
        <taxon>Bacteria</taxon>
        <taxon>Pseudomonadati</taxon>
        <taxon>Pseudomonadota</taxon>
        <taxon>Alphaproteobacteria</taxon>
        <taxon>Rhodobacterales</taxon>
        <taxon>Paracoccaceae</taxon>
        <taxon>Rhodovulum</taxon>
    </lineage>
</organism>
<sequence>MSPSGNTARPGPAGGRDIRIDLFRGLAMFIILIDHIPGNAWGRWTIGRFTFSDATEIFVFCSGMASALSFGRTFERAGWPMGAARTAYRIWQLYWAHIGLFIFVAMMMAAFDLIGAVDKSYVGRLNLWPFFDDPIPQIVGLFTLTYVPNYFDILPMYLGILALMPVIVALARVHPRLAMGASAGLWLACNFGFLGLPAEPWSDREWFFNPFGWQLLFFTGFAFLAGWLPAPPVRRGLVWGAVGFLVLTSPLSSPHMVTLLKQLWMPAADWAMETYPKIFEFRRKTEFGILRYLHFLALAYLAWVAVGPRGARLSPSGHGVPARAWRGIVAVTARVGQQSLAIFVFSMALAPLIGFTLDLGGRTAASIALANLAGLAALVGAAYGIGWVKSQPWKTPRA</sequence>
<comment type="caution">
    <text evidence="2">The sequence shown here is derived from an EMBL/GenBank/DDBJ whole genome shotgun (WGS) entry which is preliminary data.</text>
</comment>
<evidence type="ECO:0000313" key="2">
    <source>
        <dbReference type="EMBL" id="MEX5727775.1"/>
    </source>
</evidence>
<protein>
    <recommendedName>
        <fullName evidence="4">OpgC domain-containing protein</fullName>
    </recommendedName>
</protein>
<feature type="transmembrane region" description="Helical" evidence="1">
    <location>
        <begin position="289"/>
        <end position="306"/>
    </location>
</feature>
<proteinExistence type="predicted"/>
<feature type="transmembrane region" description="Helical" evidence="1">
    <location>
        <begin position="177"/>
        <end position="196"/>
    </location>
</feature>
<evidence type="ECO:0008006" key="4">
    <source>
        <dbReference type="Google" id="ProtNLM"/>
    </source>
</evidence>
<dbReference type="Proteomes" id="UP001560019">
    <property type="component" value="Unassembled WGS sequence"/>
</dbReference>
<feature type="transmembrane region" description="Helical" evidence="1">
    <location>
        <begin position="21"/>
        <end position="37"/>
    </location>
</feature>
<dbReference type="PIRSF" id="PIRSF028704">
    <property type="entry name" value="UPC028704"/>
    <property type="match status" value="1"/>
</dbReference>
<feature type="transmembrane region" description="Helical" evidence="1">
    <location>
        <begin position="237"/>
        <end position="257"/>
    </location>
</feature>
<keyword evidence="1" id="KW-0472">Membrane</keyword>
<dbReference type="Pfam" id="PF10129">
    <property type="entry name" value="OpgC_C"/>
    <property type="match status" value="1"/>
</dbReference>
<gene>
    <name evidence="2" type="ORF">Ga0609869_001128</name>
</gene>
<feature type="transmembrane region" description="Helical" evidence="1">
    <location>
        <begin position="150"/>
        <end position="170"/>
    </location>
</feature>
<dbReference type="PANTHER" id="PTHR38592">
    <property type="entry name" value="BLL4819 PROTEIN"/>
    <property type="match status" value="1"/>
</dbReference>
<evidence type="ECO:0000256" key="1">
    <source>
        <dbReference type="SAM" id="Phobius"/>
    </source>
</evidence>
<dbReference type="PANTHER" id="PTHR38592:SF3">
    <property type="entry name" value="BLL4819 PROTEIN"/>
    <property type="match status" value="1"/>
</dbReference>
<dbReference type="EMBL" id="JBEHHI010000001">
    <property type="protein sequence ID" value="MEX5727775.1"/>
    <property type="molecule type" value="Genomic_DNA"/>
</dbReference>
<keyword evidence="1" id="KW-0812">Transmembrane</keyword>
<accession>A0ABV3XR19</accession>
<evidence type="ECO:0000313" key="3">
    <source>
        <dbReference type="Proteomes" id="UP001560019"/>
    </source>
</evidence>
<feature type="transmembrane region" description="Helical" evidence="1">
    <location>
        <begin position="363"/>
        <end position="388"/>
    </location>
</feature>
<feature type="transmembrane region" description="Helical" evidence="1">
    <location>
        <begin position="211"/>
        <end position="230"/>
    </location>
</feature>
<reference evidence="2 3" key="1">
    <citation type="submission" date="2024-06" db="EMBL/GenBank/DDBJ databases">
        <title>Genome of Rhodovulum iodosum, a marine photoferrotroph.</title>
        <authorList>
            <person name="Bianchini G."/>
            <person name="Nikeleit V."/>
            <person name="Kappler A."/>
            <person name="Bryce C."/>
            <person name="Sanchez-Baracaldo P."/>
        </authorList>
    </citation>
    <scope>NUCLEOTIDE SEQUENCE [LARGE SCALE GENOMIC DNA]</scope>
    <source>
        <strain evidence="2 3">UT/N1</strain>
    </source>
</reference>
<feature type="transmembrane region" description="Helical" evidence="1">
    <location>
        <begin position="340"/>
        <end position="357"/>
    </location>
</feature>
<name>A0ABV3XR19_9RHOB</name>
<feature type="transmembrane region" description="Helical" evidence="1">
    <location>
        <begin position="94"/>
        <end position="117"/>
    </location>
</feature>